<feature type="transmembrane region" description="Helical" evidence="1">
    <location>
        <begin position="252"/>
        <end position="273"/>
    </location>
</feature>
<keyword evidence="1" id="KW-0472">Membrane</keyword>
<protein>
    <submittedName>
        <fullName evidence="2">EpsG family protein</fullName>
    </submittedName>
</protein>
<organism evidence="2 3">
    <name type="scientific">Riemerella anatipestifer</name>
    <name type="common">Moraxella anatipestifer</name>
    <dbReference type="NCBI Taxonomy" id="34085"/>
    <lineage>
        <taxon>Bacteria</taxon>
        <taxon>Pseudomonadati</taxon>
        <taxon>Bacteroidota</taxon>
        <taxon>Flavobacteriia</taxon>
        <taxon>Flavobacteriales</taxon>
        <taxon>Weeksellaceae</taxon>
        <taxon>Riemerella</taxon>
    </lineage>
</organism>
<reference evidence="2" key="1">
    <citation type="submission" date="2023-01" db="EMBL/GenBank/DDBJ databases">
        <title>Genome-based studies on antimicrobial resistance profiles of Riemerella anatipestifer in China, 1994 to 2021.</title>
        <authorList>
            <person name="Yang Z."/>
            <person name="Zhu D."/>
        </authorList>
    </citation>
    <scope>NUCLEOTIDE SEQUENCE</scope>
    <source>
        <strain evidence="2">RCAD1218</strain>
    </source>
</reference>
<accession>A0AAP6HGB5</accession>
<dbReference type="Proteomes" id="UP001284033">
    <property type="component" value="Unassembled WGS sequence"/>
</dbReference>
<dbReference type="AlphaFoldDB" id="A0AAP6HGB5"/>
<feature type="transmembrane region" description="Helical" evidence="1">
    <location>
        <begin position="67"/>
        <end position="85"/>
    </location>
</feature>
<feature type="transmembrane region" description="Helical" evidence="1">
    <location>
        <begin position="136"/>
        <end position="161"/>
    </location>
</feature>
<evidence type="ECO:0000313" key="3">
    <source>
        <dbReference type="Proteomes" id="UP001284033"/>
    </source>
</evidence>
<feature type="transmembrane region" description="Helical" evidence="1">
    <location>
        <begin position="173"/>
        <end position="195"/>
    </location>
</feature>
<name>A0AAP6HGB5_RIEAN</name>
<proteinExistence type="predicted"/>
<evidence type="ECO:0000313" key="2">
    <source>
        <dbReference type="EMBL" id="MDY3513634.1"/>
    </source>
</evidence>
<keyword evidence="1" id="KW-0812">Transmembrane</keyword>
<dbReference type="InterPro" id="IPR049458">
    <property type="entry name" value="EpsG-like"/>
</dbReference>
<dbReference type="RefSeq" id="WP_064971454.1">
    <property type="nucleotide sequence ID" value="NZ_CP168321.1"/>
</dbReference>
<dbReference type="EMBL" id="JAQZHK010000013">
    <property type="protein sequence ID" value="MDY3513634.1"/>
    <property type="molecule type" value="Genomic_DNA"/>
</dbReference>
<evidence type="ECO:0000256" key="1">
    <source>
        <dbReference type="SAM" id="Phobius"/>
    </source>
</evidence>
<feature type="transmembrane region" description="Helical" evidence="1">
    <location>
        <begin position="9"/>
        <end position="27"/>
    </location>
</feature>
<sequence>MKIKGSKGLYYLLFVGSIIFYFIIVGLRGEGMGTDYYQYRGFFYDPNYTEPGYNLLMKGFKLFINDYHAFLAFLALISIYCRYWLFSKISYEMSISFMMMGGFWLLVYDMNGIRQTLSLCFIGIAGYQVLARNFKLFLLFTAIATSIHYSSFVFFISYFVFHRLNLTKGHMMFFVFLMYFLAVLNISGYIFSLFMDSSFGGVFNDKVTIYSRMNEHNANTVFSFNMFHRIFIFLVVFFTVDKIPASNNLKKFLLIMAFLNIFFFLLMSRFELIAVRGSLPYRFFELVYFSYLPFCFRNKHIQFWMTFLLFLYVCFQIFITINVTSEIDNTLVPYKNILF</sequence>
<keyword evidence="1" id="KW-1133">Transmembrane helix</keyword>
<gene>
    <name evidence="2" type="ORF">PG303_10475</name>
</gene>
<dbReference type="Pfam" id="PF14897">
    <property type="entry name" value="EpsG"/>
    <property type="match status" value="1"/>
</dbReference>
<feature type="transmembrane region" description="Helical" evidence="1">
    <location>
        <begin position="303"/>
        <end position="323"/>
    </location>
</feature>
<comment type="caution">
    <text evidence="2">The sequence shown here is derived from an EMBL/GenBank/DDBJ whole genome shotgun (WGS) entry which is preliminary data.</text>
</comment>
<feature type="transmembrane region" description="Helical" evidence="1">
    <location>
        <begin position="221"/>
        <end position="240"/>
    </location>
</feature>